<dbReference type="EMBL" id="GBRH01240372">
    <property type="protein sequence ID" value="JAD57523.1"/>
    <property type="molecule type" value="Transcribed_RNA"/>
</dbReference>
<name>A0A0A9B5U8_ARUDO</name>
<accession>A0A0A9B5U8</accession>
<reference evidence="1" key="1">
    <citation type="submission" date="2014-09" db="EMBL/GenBank/DDBJ databases">
        <authorList>
            <person name="Magalhaes I.L.F."/>
            <person name="Oliveira U."/>
            <person name="Santos F.R."/>
            <person name="Vidigal T.H.D.A."/>
            <person name="Brescovit A.D."/>
            <person name="Santos A.J."/>
        </authorList>
    </citation>
    <scope>NUCLEOTIDE SEQUENCE</scope>
    <source>
        <tissue evidence="1">Shoot tissue taken approximately 20 cm above the soil surface</tissue>
    </source>
</reference>
<organism evidence="1">
    <name type="scientific">Arundo donax</name>
    <name type="common">Giant reed</name>
    <name type="synonym">Donax arundinaceus</name>
    <dbReference type="NCBI Taxonomy" id="35708"/>
    <lineage>
        <taxon>Eukaryota</taxon>
        <taxon>Viridiplantae</taxon>
        <taxon>Streptophyta</taxon>
        <taxon>Embryophyta</taxon>
        <taxon>Tracheophyta</taxon>
        <taxon>Spermatophyta</taxon>
        <taxon>Magnoliopsida</taxon>
        <taxon>Liliopsida</taxon>
        <taxon>Poales</taxon>
        <taxon>Poaceae</taxon>
        <taxon>PACMAD clade</taxon>
        <taxon>Arundinoideae</taxon>
        <taxon>Arundineae</taxon>
        <taxon>Arundo</taxon>
    </lineage>
</organism>
<evidence type="ECO:0000313" key="1">
    <source>
        <dbReference type="EMBL" id="JAD57523.1"/>
    </source>
</evidence>
<sequence>MHVMLCAQNLFSLSALF</sequence>
<protein>
    <submittedName>
        <fullName evidence="1">Uncharacterized protein</fullName>
    </submittedName>
</protein>
<proteinExistence type="predicted"/>
<dbReference type="AlphaFoldDB" id="A0A0A9B5U8"/>
<reference evidence="1" key="2">
    <citation type="journal article" date="2015" name="Data Brief">
        <title>Shoot transcriptome of the giant reed, Arundo donax.</title>
        <authorList>
            <person name="Barrero R.A."/>
            <person name="Guerrero F.D."/>
            <person name="Moolhuijzen P."/>
            <person name="Goolsby J.A."/>
            <person name="Tidwell J."/>
            <person name="Bellgard S.E."/>
            <person name="Bellgard M.I."/>
        </authorList>
    </citation>
    <scope>NUCLEOTIDE SEQUENCE</scope>
    <source>
        <tissue evidence="1">Shoot tissue taken approximately 20 cm above the soil surface</tissue>
    </source>
</reference>